<dbReference type="AlphaFoldDB" id="A0A809R7H5"/>
<dbReference type="GO" id="GO:0005524">
    <property type="term" value="F:ATP binding"/>
    <property type="evidence" value="ECO:0007669"/>
    <property type="project" value="InterPro"/>
</dbReference>
<dbReference type="EMBL" id="AP021858">
    <property type="protein sequence ID" value="BBO23429.1"/>
    <property type="molecule type" value="Genomic_DNA"/>
</dbReference>
<evidence type="ECO:0000259" key="2">
    <source>
        <dbReference type="SMART" id="SM00382"/>
    </source>
</evidence>
<evidence type="ECO:0000313" key="3">
    <source>
        <dbReference type="EMBL" id="BBO23429.1"/>
    </source>
</evidence>
<dbReference type="SUPFAM" id="SSF52540">
    <property type="entry name" value="P-loop containing nucleoside triphosphate hydrolases"/>
    <property type="match status" value="1"/>
</dbReference>
<reference evidence="3" key="1">
    <citation type="journal article" name="DNA Res.">
        <title>The physiological potential of anammox bacteria as revealed by their core genome structure.</title>
        <authorList>
            <person name="Okubo T."/>
            <person name="Toyoda A."/>
            <person name="Fukuhara K."/>
            <person name="Uchiyama I."/>
            <person name="Harigaya Y."/>
            <person name="Kuroiwa M."/>
            <person name="Suzuki T."/>
            <person name="Murakami Y."/>
            <person name="Suwa Y."/>
            <person name="Takami H."/>
        </authorList>
    </citation>
    <scope>NUCLEOTIDE SEQUENCE</scope>
    <source>
        <strain evidence="3">317325-2</strain>
    </source>
</reference>
<dbReference type="InterPro" id="IPR045006">
    <property type="entry name" value="CHLI-like"/>
</dbReference>
<proteinExistence type="inferred from homology"/>
<dbReference type="NCBIfam" id="TIGR00368">
    <property type="entry name" value="YifB family Mg chelatase-like AAA ATPase"/>
    <property type="match status" value="1"/>
</dbReference>
<protein>
    <submittedName>
        <fullName evidence="3">ATP-dependent Mg chelatase-related protein</fullName>
    </submittedName>
</protein>
<dbReference type="KEGG" id="npy:NPRO_10240"/>
<dbReference type="PANTHER" id="PTHR32039">
    <property type="entry name" value="MAGNESIUM-CHELATASE SUBUNIT CHLI"/>
    <property type="match status" value="1"/>
</dbReference>
<dbReference type="Gene3D" id="3.40.50.300">
    <property type="entry name" value="P-loop containing nucleotide triphosphate hydrolases"/>
    <property type="match status" value="1"/>
</dbReference>
<name>A0A809R7H5_9BACT</name>
<dbReference type="Pfam" id="PF13541">
    <property type="entry name" value="ChlI"/>
    <property type="match status" value="1"/>
</dbReference>
<dbReference type="InterPro" id="IPR020568">
    <property type="entry name" value="Ribosomal_Su5_D2-typ_SF"/>
</dbReference>
<accession>A0A809R7H5</accession>
<gene>
    <name evidence="3" type="ORF">NPRO_10240</name>
</gene>
<dbReference type="Proteomes" id="UP000662873">
    <property type="component" value="Chromosome"/>
</dbReference>
<dbReference type="InterPro" id="IPR027417">
    <property type="entry name" value="P-loop_NTPase"/>
</dbReference>
<dbReference type="SMART" id="SM00382">
    <property type="entry name" value="AAA"/>
    <property type="match status" value="1"/>
</dbReference>
<dbReference type="Pfam" id="PF13335">
    <property type="entry name" value="Mg_chelatase_C"/>
    <property type="match status" value="1"/>
</dbReference>
<organism evidence="3 4">
    <name type="scientific">Candidatus Nitrosymbiomonas proteolyticus</name>
    <dbReference type="NCBI Taxonomy" id="2608984"/>
    <lineage>
        <taxon>Bacteria</taxon>
        <taxon>Bacillati</taxon>
        <taxon>Armatimonadota</taxon>
        <taxon>Armatimonadota incertae sedis</taxon>
        <taxon>Candidatus Nitrosymbiomonas</taxon>
    </lineage>
</organism>
<dbReference type="Gene3D" id="3.30.230.10">
    <property type="match status" value="1"/>
</dbReference>
<dbReference type="InterPro" id="IPR000523">
    <property type="entry name" value="Mg_chelatse_chII-like_cat_dom"/>
</dbReference>
<dbReference type="SUPFAM" id="SSF54211">
    <property type="entry name" value="Ribosomal protein S5 domain 2-like"/>
    <property type="match status" value="1"/>
</dbReference>
<evidence type="ECO:0000313" key="4">
    <source>
        <dbReference type="Proteomes" id="UP000662873"/>
    </source>
</evidence>
<comment type="similarity">
    <text evidence="1">Belongs to the Mg-chelatase subunits D/I family. ComM subfamily.</text>
</comment>
<dbReference type="Pfam" id="PF01078">
    <property type="entry name" value="Mg_chelatase"/>
    <property type="match status" value="1"/>
</dbReference>
<feature type="domain" description="AAA+ ATPase" evidence="2">
    <location>
        <begin position="213"/>
        <end position="396"/>
    </location>
</feature>
<dbReference type="InterPro" id="IPR004482">
    <property type="entry name" value="Mg_chelat-rel"/>
</dbReference>
<dbReference type="PANTHER" id="PTHR32039:SF7">
    <property type="entry name" value="COMPETENCE PROTEIN COMM"/>
    <property type="match status" value="1"/>
</dbReference>
<dbReference type="InterPro" id="IPR025158">
    <property type="entry name" value="Mg_chelat-rel_C"/>
</dbReference>
<dbReference type="InterPro" id="IPR003593">
    <property type="entry name" value="AAA+_ATPase"/>
</dbReference>
<dbReference type="InterPro" id="IPR014721">
    <property type="entry name" value="Ribsml_uS5_D2-typ_fold_subgr"/>
</dbReference>
<sequence>MIAKVNAATLIGIDAVPVVVEVDLRPSSTPEFHLVGLPDQAVAESKVRVRSAIRNSELDFPRVHIICNLAPGDVRKEGPSLDLPIAAAILAASGQIPNSELESTLILGELGLDGELRAIDGAVSAAILAMERGFSRLLLPSQSAREAALSSTVSVFGLNSLQEMVEVLNGSTLLGPMPVESSHESSLPAYEVDYADVKGQRPAIRALEIAAAGGHNVLMTGPPGSGKTMLARRLPTILPELTVEESIEVTRVLSASGQKGGRQGLVWERPFRSPHHSASHAAIVGGGKFPKPGEISMAHKGVLFLDEMPEFDRPVLEALRQPLEDGVVTVSRAHATLTFPAECILVGAMNPCPCGYRGLPEQKCVSNPALCIKYAGRISGPLMDRIDLHIAVPRLKPEELLDKPTGEPSQAIRSRVVEARNRQHARLGRPRLNASMRPREIRELVPLDSPCSDFMRSIMGRMNLSARVFDRILKVARTIADIEGVEQLDTRHIAEAVQYRERPPD</sequence>
<evidence type="ECO:0000256" key="1">
    <source>
        <dbReference type="ARBA" id="ARBA00006354"/>
    </source>
</evidence>